<accession>A0ABS5XSJ8</accession>
<sequence length="192" mass="20835">MAEPRRLSNYGEGADLLVALNAAVASARTRLWVKVPWWDVSPLARKLLDGVLAAQRRGVEVRVLCRPEASNDAVVRSLRHAGVSVTAVRYIHEKEIIADEVAITHSMNFTSAEISRNQNSGFVHTDPAMVEAVELGFLSLLENASAVTEGDESWTPASALIPDAHGSTSTGSTDSTRCNRRPCLSSSRRRVT</sequence>
<evidence type="ECO:0000313" key="4">
    <source>
        <dbReference type="Proteomes" id="UP000740605"/>
    </source>
</evidence>
<dbReference type="EMBL" id="JAFLHG010000004">
    <property type="protein sequence ID" value="MBT8797505.1"/>
    <property type="molecule type" value="Genomic_DNA"/>
</dbReference>
<dbReference type="Proteomes" id="UP000740605">
    <property type="component" value="Unassembled WGS sequence"/>
</dbReference>
<feature type="compositionally biased region" description="Low complexity" evidence="1">
    <location>
        <begin position="166"/>
        <end position="176"/>
    </location>
</feature>
<feature type="domain" description="Phospholipase D-like" evidence="2">
    <location>
        <begin position="23"/>
        <end position="137"/>
    </location>
</feature>
<dbReference type="PANTHER" id="PTHR21248">
    <property type="entry name" value="CARDIOLIPIN SYNTHASE"/>
    <property type="match status" value="1"/>
</dbReference>
<dbReference type="Pfam" id="PF13091">
    <property type="entry name" value="PLDc_2"/>
    <property type="match status" value="1"/>
</dbReference>
<organism evidence="3 4">
    <name type="scientific">Microbacterium flavum</name>
    <dbReference type="NCBI Taxonomy" id="415216"/>
    <lineage>
        <taxon>Bacteria</taxon>
        <taxon>Bacillati</taxon>
        <taxon>Actinomycetota</taxon>
        <taxon>Actinomycetes</taxon>
        <taxon>Micrococcales</taxon>
        <taxon>Microbacteriaceae</taxon>
        <taxon>Microbacterium</taxon>
    </lineage>
</organism>
<dbReference type="Gene3D" id="3.30.870.10">
    <property type="entry name" value="Endonuclease Chain A"/>
    <property type="match status" value="1"/>
</dbReference>
<gene>
    <name evidence="3" type="ORF">J0P97_05410</name>
</gene>
<evidence type="ECO:0000256" key="1">
    <source>
        <dbReference type="SAM" id="MobiDB-lite"/>
    </source>
</evidence>
<dbReference type="SUPFAM" id="SSF56024">
    <property type="entry name" value="Phospholipase D/nuclease"/>
    <property type="match status" value="1"/>
</dbReference>
<feature type="region of interest" description="Disordered" evidence="1">
    <location>
        <begin position="152"/>
        <end position="192"/>
    </location>
</feature>
<dbReference type="PANTHER" id="PTHR21248:SF22">
    <property type="entry name" value="PHOSPHOLIPASE D"/>
    <property type="match status" value="1"/>
</dbReference>
<evidence type="ECO:0000259" key="2">
    <source>
        <dbReference type="Pfam" id="PF13091"/>
    </source>
</evidence>
<proteinExistence type="predicted"/>
<name>A0ABS5XSJ8_9MICO</name>
<keyword evidence="4" id="KW-1185">Reference proteome</keyword>
<comment type="caution">
    <text evidence="3">The sequence shown here is derived from an EMBL/GenBank/DDBJ whole genome shotgun (WGS) entry which is preliminary data.</text>
</comment>
<protein>
    <recommendedName>
        <fullName evidence="2">Phospholipase D-like domain-containing protein</fullName>
    </recommendedName>
</protein>
<reference evidence="3 4" key="1">
    <citation type="submission" date="2021-03" db="EMBL/GenBank/DDBJ databases">
        <title>Microbacterium pauli sp. nov., isolated from microfiltered milk.</title>
        <authorList>
            <person name="Bellassi P."/>
            <person name="Fontana A."/>
            <person name="Callegari M.L."/>
            <person name="Lorenzo M."/>
            <person name="Cappa F."/>
        </authorList>
    </citation>
    <scope>NUCLEOTIDE SEQUENCE [LARGE SCALE GENOMIC DNA]</scope>
    <source>
        <strain evidence="3 4">DSM 18909</strain>
    </source>
</reference>
<dbReference type="RefSeq" id="WP_215486766.1">
    <property type="nucleotide sequence ID" value="NZ_BAAAPJ010000002.1"/>
</dbReference>
<evidence type="ECO:0000313" key="3">
    <source>
        <dbReference type="EMBL" id="MBT8797505.1"/>
    </source>
</evidence>
<dbReference type="InterPro" id="IPR025202">
    <property type="entry name" value="PLD-like_dom"/>
</dbReference>